<proteinExistence type="inferred from homology"/>
<dbReference type="PANTHER" id="PTHR42734:SF5">
    <property type="entry name" value="IRON TRANSPORT SYSTEM ATP-BINDING PROTEIN HI_0361-RELATED"/>
    <property type="match status" value="1"/>
</dbReference>
<evidence type="ECO:0000256" key="2">
    <source>
        <dbReference type="ARBA" id="ARBA00022448"/>
    </source>
</evidence>
<evidence type="ECO:0000256" key="1">
    <source>
        <dbReference type="ARBA" id="ARBA00005417"/>
    </source>
</evidence>
<protein>
    <submittedName>
        <fullName evidence="7">Zinc/manganese transport system ATP-binding protein</fullName>
    </submittedName>
</protein>
<gene>
    <name evidence="7" type="ORF">SAMN04488565_0984</name>
</gene>
<dbReference type="InterPro" id="IPR027417">
    <property type="entry name" value="P-loop_NTPase"/>
</dbReference>
<dbReference type="GO" id="GO:0005524">
    <property type="term" value="F:ATP binding"/>
    <property type="evidence" value="ECO:0007669"/>
    <property type="project" value="UniProtKB-KW"/>
</dbReference>
<keyword evidence="3" id="KW-0547">Nucleotide-binding</keyword>
<dbReference type="SMART" id="SM00382">
    <property type="entry name" value="AAA"/>
    <property type="match status" value="1"/>
</dbReference>
<feature type="domain" description="ABC transporter" evidence="6">
    <location>
        <begin position="33"/>
        <end position="232"/>
    </location>
</feature>
<evidence type="ECO:0000256" key="3">
    <source>
        <dbReference type="ARBA" id="ARBA00022741"/>
    </source>
</evidence>
<dbReference type="NCBIfam" id="NF040873">
    <property type="entry name" value="AztA"/>
    <property type="match status" value="1"/>
</dbReference>
<keyword evidence="2" id="KW-0813">Transport</keyword>
<dbReference type="PROSITE" id="PS50893">
    <property type="entry name" value="ABC_TRANSPORTER_2"/>
    <property type="match status" value="1"/>
</dbReference>
<dbReference type="PROSITE" id="PS00211">
    <property type="entry name" value="ABC_TRANSPORTER_1"/>
    <property type="match status" value="1"/>
</dbReference>
<reference evidence="7 8" key="1">
    <citation type="submission" date="2016-10" db="EMBL/GenBank/DDBJ databases">
        <authorList>
            <person name="de Groot N.N."/>
        </authorList>
    </citation>
    <scope>NUCLEOTIDE SEQUENCE [LARGE SCALE GENOMIC DNA]</scope>
    <source>
        <strain evidence="7 8">DSM 22788</strain>
    </source>
</reference>
<accession>A0A1H0YLB0</accession>
<evidence type="ECO:0000313" key="8">
    <source>
        <dbReference type="Proteomes" id="UP000182690"/>
    </source>
</evidence>
<dbReference type="EMBL" id="FNKB01000001">
    <property type="protein sequence ID" value="SDQ15973.1"/>
    <property type="molecule type" value="Genomic_DNA"/>
</dbReference>
<keyword evidence="4 7" id="KW-0067">ATP-binding</keyword>
<dbReference type="RefSeq" id="WP_010155217.1">
    <property type="nucleotide sequence ID" value="NZ_FNKB01000001.1"/>
</dbReference>
<dbReference type="InterPro" id="IPR003593">
    <property type="entry name" value="AAA+_ATPase"/>
</dbReference>
<evidence type="ECO:0000313" key="7">
    <source>
        <dbReference type="EMBL" id="SDQ15973.1"/>
    </source>
</evidence>
<sequence>MSSSIAGSGPLTQHPHASRSEPSRAAGRARPLVRGSGLRFAFDGAPVLHGVDITLEPGVVTVIAGPNGAGKSTLLEVLAGVRRPTAGSVERSGSLALVVQRIAAPDALPVTVREVVAMGTWQRRSASRAEARRRAVEALERVALHELADRPFAALSGGQRQRVLLAQGIARRAQIFLLDEPASGLDAESRERTHAILAAEADRGAVVACVTHDDAAIARADRVVRIEEGVRVA</sequence>
<evidence type="ECO:0000259" key="6">
    <source>
        <dbReference type="PROSITE" id="PS50893"/>
    </source>
</evidence>
<dbReference type="SUPFAM" id="SSF52540">
    <property type="entry name" value="P-loop containing nucleoside triphosphate hydrolases"/>
    <property type="match status" value="1"/>
</dbReference>
<name>A0A1H0YLB0_9MICO</name>
<dbReference type="STRING" id="1079994.SAMN04488565_0984"/>
<dbReference type="OrthoDB" id="5296765at2"/>
<dbReference type="InterPro" id="IPR003439">
    <property type="entry name" value="ABC_transporter-like_ATP-bd"/>
</dbReference>
<dbReference type="Proteomes" id="UP000182690">
    <property type="component" value="Unassembled WGS sequence"/>
</dbReference>
<organism evidence="7 8">
    <name type="scientific">Leucobacter chromiiresistens</name>
    <dbReference type="NCBI Taxonomy" id="1079994"/>
    <lineage>
        <taxon>Bacteria</taxon>
        <taxon>Bacillati</taxon>
        <taxon>Actinomycetota</taxon>
        <taxon>Actinomycetes</taxon>
        <taxon>Micrococcales</taxon>
        <taxon>Microbacteriaceae</taxon>
        <taxon>Leucobacter</taxon>
    </lineage>
</organism>
<dbReference type="InterPro" id="IPR047748">
    <property type="entry name" value="AztA-like"/>
</dbReference>
<dbReference type="GO" id="GO:0016887">
    <property type="term" value="F:ATP hydrolysis activity"/>
    <property type="evidence" value="ECO:0007669"/>
    <property type="project" value="InterPro"/>
</dbReference>
<feature type="region of interest" description="Disordered" evidence="5">
    <location>
        <begin position="1"/>
        <end position="30"/>
    </location>
</feature>
<dbReference type="AlphaFoldDB" id="A0A1H0YLB0"/>
<dbReference type="Gene3D" id="3.40.50.300">
    <property type="entry name" value="P-loop containing nucleotide triphosphate hydrolases"/>
    <property type="match status" value="1"/>
</dbReference>
<evidence type="ECO:0000256" key="4">
    <source>
        <dbReference type="ARBA" id="ARBA00022840"/>
    </source>
</evidence>
<dbReference type="eggNOG" id="COG1121">
    <property type="taxonomic scope" value="Bacteria"/>
</dbReference>
<comment type="similarity">
    <text evidence="1">Belongs to the ABC transporter superfamily.</text>
</comment>
<evidence type="ECO:0000256" key="5">
    <source>
        <dbReference type="SAM" id="MobiDB-lite"/>
    </source>
</evidence>
<dbReference type="InterPro" id="IPR050153">
    <property type="entry name" value="Metal_Ion_Import_ABC"/>
</dbReference>
<dbReference type="PANTHER" id="PTHR42734">
    <property type="entry name" value="METAL TRANSPORT SYSTEM ATP-BINDING PROTEIN TM_0124-RELATED"/>
    <property type="match status" value="1"/>
</dbReference>
<dbReference type="InterPro" id="IPR017871">
    <property type="entry name" value="ABC_transporter-like_CS"/>
</dbReference>
<dbReference type="Pfam" id="PF00005">
    <property type="entry name" value="ABC_tran"/>
    <property type="match status" value="1"/>
</dbReference>